<proteinExistence type="predicted"/>
<name>A0ACC5R284_9HYPH</name>
<evidence type="ECO:0000313" key="1">
    <source>
        <dbReference type="EMBL" id="MBK1866754.1"/>
    </source>
</evidence>
<dbReference type="EMBL" id="JAENHL010000006">
    <property type="protein sequence ID" value="MBK1866754.1"/>
    <property type="molecule type" value="Genomic_DNA"/>
</dbReference>
<organism evidence="1 2">
    <name type="scientific">Taklimakanibacter albus</name>
    <dbReference type="NCBI Taxonomy" id="2800327"/>
    <lineage>
        <taxon>Bacteria</taxon>
        <taxon>Pseudomonadati</taxon>
        <taxon>Pseudomonadota</taxon>
        <taxon>Alphaproteobacteria</taxon>
        <taxon>Hyphomicrobiales</taxon>
        <taxon>Aestuariivirgaceae</taxon>
        <taxon>Taklimakanibacter</taxon>
    </lineage>
</organism>
<keyword evidence="2" id="KW-1185">Reference proteome</keyword>
<gene>
    <name evidence="1" type="ORF">JHL16_10345</name>
</gene>
<comment type="caution">
    <text evidence="1">The sequence shown here is derived from an EMBL/GenBank/DDBJ whole genome shotgun (WGS) entry which is preliminary data.</text>
</comment>
<accession>A0ACC5R284</accession>
<protein>
    <submittedName>
        <fullName evidence="1">MFS transporter</fullName>
    </submittedName>
</protein>
<reference evidence="1" key="1">
    <citation type="submission" date="2021-01" db="EMBL/GenBank/DDBJ databases">
        <authorList>
            <person name="Sun Q."/>
        </authorList>
    </citation>
    <scope>NUCLEOTIDE SEQUENCE</scope>
    <source>
        <strain evidence="1">YIM B02566</strain>
    </source>
</reference>
<sequence length="407" mass="42344">MGQDNSYRALWRTPHLPALLASMALTRMAARMFSLTLVLFVLARYASPSLAGWLVFAAVAPGLLLSPICGAILDRVGPTVAVRLDLFASGLFTGLLAVTSWLGLADPVLLFTLVILYSMTSPLGASGIRALLPRMVPSDTLDRANALDTAIWAVVDVLGAAIAGLCVAWLGPETTIVIVAVVYAGAALCLWQVPRLPSLNTVSTSLLRQAFEGMAIVARQPTLRGLAISYSLYQVTWGVLVVVIPVVAAKYFMAQDAESAAGFLWAAAGITGGLGALVAGHLRANGRERAIMMTGMIVSALAAWPIAAEFGLTGLVIGLVILDALAGPIDVALLTLRQRRTDPRQFGRVLSISMSLNVAGYPIGSALAGMVISGSLSAAFILAGAASLLAAVATVFIPRESELPANA</sequence>
<dbReference type="Proteomes" id="UP000616151">
    <property type="component" value="Unassembled WGS sequence"/>
</dbReference>
<evidence type="ECO:0000313" key="2">
    <source>
        <dbReference type="Proteomes" id="UP000616151"/>
    </source>
</evidence>